<dbReference type="OrthoDB" id="49151at2759"/>
<gene>
    <name evidence="5" type="primary">USB1</name>
    <name evidence="7" type="ORF">D0Z07_2005</name>
</gene>
<organism evidence="7 8">
    <name type="scientific">Hyphodiscus hymeniophilus</name>
    <dbReference type="NCBI Taxonomy" id="353542"/>
    <lineage>
        <taxon>Eukaryota</taxon>
        <taxon>Fungi</taxon>
        <taxon>Dikarya</taxon>
        <taxon>Ascomycota</taxon>
        <taxon>Pezizomycotina</taxon>
        <taxon>Leotiomycetes</taxon>
        <taxon>Helotiales</taxon>
        <taxon>Hyphodiscaceae</taxon>
        <taxon>Hyphodiscus</taxon>
    </lineage>
</organism>
<dbReference type="PANTHER" id="PTHR13522">
    <property type="entry name" value="U6 SNRNA PHOSPHODIESTERASE 1"/>
    <property type="match status" value="1"/>
</dbReference>
<dbReference type="GO" id="GO:0034477">
    <property type="term" value="P:U6 snRNA 3'-end processing"/>
    <property type="evidence" value="ECO:0007669"/>
    <property type="project" value="UniProtKB-UniRule"/>
</dbReference>
<dbReference type="AlphaFoldDB" id="A0A9P6VPE4"/>
<evidence type="ECO:0000313" key="8">
    <source>
        <dbReference type="Proteomes" id="UP000785200"/>
    </source>
</evidence>
<dbReference type="Proteomes" id="UP000785200">
    <property type="component" value="Unassembled WGS sequence"/>
</dbReference>
<proteinExistence type="inferred from homology"/>
<dbReference type="Gene3D" id="3.90.1140.10">
    <property type="entry name" value="Cyclic phosphodiesterase"/>
    <property type="match status" value="1"/>
</dbReference>
<keyword evidence="8" id="KW-1185">Reference proteome</keyword>
<comment type="similarity">
    <text evidence="5">Belongs to the 2H phosphoesterase superfamily. USB1 family.</text>
</comment>
<comment type="subcellular location">
    <subcellularLocation>
        <location evidence="5">Nucleus</location>
    </subcellularLocation>
</comment>
<dbReference type="GO" id="GO:0005634">
    <property type="term" value="C:nucleus"/>
    <property type="evidence" value="ECO:0007669"/>
    <property type="project" value="UniProtKB-SubCell"/>
</dbReference>
<dbReference type="EC" id="3.1.4.-" evidence="5"/>
<accession>A0A9P6VPE4</accession>
<evidence type="ECO:0000313" key="7">
    <source>
        <dbReference type="EMBL" id="KAG0651202.1"/>
    </source>
</evidence>
<evidence type="ECO:0000256" key="2">
    <source>
        <dbReference type="ARBA" id="ARBA00022801"/>
    </source>
</evidence>
<comment type="caution">
    <text evidence="7">The sequence shown here is derived from an EMBL/GenBank/DDBJ whole genome shotgun (WGS) entry which is preliminary data.</text>
</comment>
<reference evidence="7" key="1">
    <citation type="submission" date="2019-07" db="EMBL/GenBank/DDBJ databases">
        <title>Hyphodiscus hymeniophilus genome sequencing and assembly.</title>
        <authorList>
            <person name="Kramer G."/>
            <person name="Nodwell J."/>
        </authorList>
    </citation>
    <scope>NUCLEOTIDE SEQUENCE</scope>
    <source>
        <strain evidence="7">ATCC 34498</strain>
    </source>
</reference>
<evidence type="ECO:0000256" key="5">
    <source>
        <dbReference type="HAMAP-Rule" id="MF_03040"/>
    </source>
</evidence>
<sequence>MALVDYPSSPSSDDQEGEEAEPTPTTTATFKRKHDEELPPLPSKFHDLYASTTRVSTRDDPALHEGRKRVTPHVEGNWPTHIYLEWYPSTAENRSLSSLISELKNSIRADNATVNSSLTSDLGAPLPLHVSLSRPIGFSTEVKDAFVTSLECSIKSSGVRPFNVAVADLDWVSNLEKTRWFLVLRLHEPPSNSLNKVLHISNKVVQEYGQPTLYATPPEIHVRKSKSKGSRASQSDLDIKMDWDAMQNVSDAFHVSIAWMLERPSFELMATTKSLFTDGFGNMDELSFRAEEVKAKVGNLVTSIPLPGKVFEEKALWGG</sequence>
<name>A0A9P6VPE4_9HELO</name>
<evidence type="ECO:0000256" key="3">
    <source>
        <dbReference type="ARBA" id="ARBA00023239"/>
    </source>
</evidence>
<dbReference type="GO" id="GO:1990838">
    <property type="term" value="F:poly(U)-specific exoribonuclease activity, producing 3' uridine cyclic phosphate ends"/>
    <property type="evidence" value="ECO:0007669"/>
    <property type="project" value="UniProtKB-UniRule"/>
</dbReference>
<feature type="active site" description="Proton donor/acceptor" evidence="5">
    <location>
        <position position="254"/>
    </location>
</feature>
<feature type="active site" description="Proton donor/acceptor" evidence="5">
    <location>
        <position position="129"/>
    </location>
</feature>
<evidence type="ECO:0000256" key="4">
    <source>
        <dbReference type="ARBA" id="ARBA00023242"/>
    </source>
</evidence>
<dbReference type="HAMAP" id="MF_03040">
    <property type="entry name" value="USB1"/>
    <property type="match status" value="1"/>
</dbReference>
<keyword evidence="4 5" id="KW-0539">Nucleus</keyword>
<dbReference type="Pfam" id="PF09749">
    <property type="entry name" value="HVSL"/>
    <property type="match status" value="1"/>
</dbReference>
<feature type="region of interest" description="Disordered" evidence="6">
    <location>
        <begin position="1"/>
        <end position="45"/>
    </location>
</feature>
<evidence type="ECO:0000256" key="1">
    <source>
        <dbReference type="ARBA" id="ARBA00022722"/>
    </source>
</evidence>
<keyword evidence="2 5" id="KW-0378">Hydrolase</keyword>
<keyword evidence="1 5" id="KW-0540">Nuclease</keyword>
<dbReference type="InterPro" id="IPR027521">
    <property type="entry name" value="Usb1"/>
</dbReference>
<comment type="function">
    <text evidence="5">Phosphodiesterase responsible for the U6 snRNA 3' end processing. Acts as an exoribonuclease (RNase) responsible for trimming the poly(U) tract of the last nucleotides in the pre-U6 snRNA molecule, leading to the formation of mature U6 snRNA.</text>
</comment>
<dbReference type="GO" id="GO:0016829">
    <property type="term" value="F:lyase activity"/>
    <property type="evidence" value="ECO:0007669"/>
    <property type="project" value="UniProtKB-KW"/>
</dbReference>
<dbReference type="PANTHER" id="PTHR13522:SF3">
    <property type="entry name" value="U6 SNRNA PHOSPHODIESTERASE 1"/>
    <property type="match status" value="1"/>
</dbReference>
<protein>
    <recommendedName>
        <fullName evidence="5">U6 snRNA phosphodiesterase</fullName>
        <ecNumber evidence="5">3.1.4.-</ecNumber>
    </recommendedName>
</protein>
<dbReference type="EMBL" id="VNKQ01000004">
    <property type="protein sequence ID" value="KAG0651202.1"/>
    <property type="molecule type" value="Genomic_DNA"/>
</dbReference>
<evidence type="ECO:0000256" key="6">
    <source>
        <dbReference type="SAM" id="MobiDB-lite"/>
    </source>
</evidence>
<keyword evidence="3" id="KW-0456">Lyase</keyword>